<dbReference type="SUPFAM" id="SSF48371">
    <property type="entry name" value="ARM repeat"/>
    <property type="match status" value="1"/>
</dbReference>
<reference evidence="1 2" key="2">
    <citation type="journal article" date="2011" name="J. Antibiot.">
        <title>Furaquinocins I and J: novel polyketide isoprenoid hybrid compounds from Streptomyces reveromyceticus SN-593.</title>
        <authorList>
            <person name="Panthee S."/>
            <person name="Takahashi S."/>
            <person name="Takagi H."/>
            <person name="Nogawa T."/>
            <person name="Oowada E."/>
            <person name="Uramoto M."/>
            <person name="Osada H."/>
        </authorList>
    </citation>
    <scope>NUCLEOTIDE SEQUENCE [LARGE SCALE GENOMIC DNA]</scope>
    <source>
        <strain evidence="1 2">SN-593</strain>
    </source>
</reference>
<dbReference type="AlphaFoldDB" id="A0A7U3UWX5"/>
<reference evidence="1 2" key="3">
    <citation type="journal article" date="2011" name="Nat. Chem. Biol.">
        <title>Reveromycin A biosynthesis uses RevG and RevJ for stereospecific spiroacetal formation.</title>
        <authorList>
            <person name="Takahashi S."/>
            <person name="Toyoda A."/>
            <person name="Sekiyama Y."/>
            <person name="Takagi H."/>
            <person name="Nogawa T."/>
            <person name="Uramoto M."/>
            <person name="Suzuki R."/>
            <person name="Koshino H."/>
            <person name="Kumano T."/>
            <person name="Panthee S."/>
            <person name="Dairi T."/>
            <person name="Ishikawa J."/>
            <person name="Ikeda H."/>
            <person name="Sakaki Y."/>
            <person name="Osada H."/>
        </authorList>
    </citation>
    <scope>NUCLEOTIDE SEQUENCE [LARGE SCALE GENOMIC DNA]</scope>
    <source>
        <strain evidence="1 2">SN-593</strain>
    </source>
</reference>
<dbReference type="Gene3D" id="1.25.10.10">
    <property type="entry name" value="Leucine-rich Repeat Variant"/>
    <property type="match status" value="1"/>
</dbReference>
<protein>
    <recommendedName>
        <fullName evidence="3">HEAT repeat domain-containing protein</fullName>
    </recommendedName>
</protein>
<dbReference type="Gene3D" id="1.10.10.10">
    <property type="entry name" value="Winged helix-like DNA-binding domain superfamily/Winged helix DNA-binding domain"/>
    <property type="match status" value="1"/>
</dbReference>
<dbReference type="InterPro" id="IPR016024">
    <property type="entry name" value="ARM-type_fold"/>
</dbReference>
<gene>
    <name evidence="1" type="ORF">RVR_10525</name>
</gene>
<evidence type="ECO:0000313" key="2">
    <source>
        <dbReference type="Proteomes" id="UP000595703"/>
    </source>
</evidence>
<dbReference type="InterPro" id="IPR011989">
    <property type="entry name" value="ARM-like"/>
</dbReference>
<keyword evidence="2" id="KW-1185">Reference proteome</keyword>
<dbReference type="EMBL" id="AP018365">
    <property type="protein sequence ID" value="BBB00177.1"/>
    <property type="molecule type" value="Genomic_DNA"/>
</dbReference>
<sequence>MTLPLDEDSRPPYLQAAEALRDAILNGEYRSGERLLSTRVENALKSLGSPDLESRVRAVDELAACSSAIIERVVASFEADEEARFLIFERLGRFGSLAVDPMVRLYREAGDESVRLMSASALIYMGCPEGVPSLMGALAAGNPHLCMAATSLSSAGVSEAAGPIENALLECDISDVKILECLTASLRRLKHPLSESARLLLSGIRPQWLRDSLLD</sequence>
<dbReference type="Proteomes" id="UP000595703">
    <property type="component" value="Chromosome"/>
</dbReference>
<dbReference type="RefSeq" id="WP_202236233.1">
    <property type="nucleotide sequence ID" value="NZ_AP018365.1"/>
</dbReference>
<evidence type="ECO:0000313" key="1">
    <source>
        <dbReference type="EMBL" id="BBB00177.1"/>
    </source>
</evidence>
<dbReference type="InterPro" id="IPR036388">
    <property type="entry name" value="WH-like_DNA-bd_sf"/>
</dbReference>
<accession>A0A7U3UWX5</accession>
<organism evidence="1 2">
    <name type="scientific">Actinacidiphila reveromycinica</name>
    <dbReference type="NCBI Taxonomy" id="659352"/>
    <lineage>
        <taxon>Bacteria</taxon>
        <taxon>Bacillati</taxon>
        <taxon>Actinomycetota</taxon>
        <taxon>Actinomycetes</taxon>
        <taxon>Kitasatosporales</taxon>
        <taxon>Streptomycetaceae</taxon>
        <taxon>Actinacidiphila</taxon>
    </lineage>
</organism>
<name>A0A7U3UWX5_9ACTN</name>
<proteinExistence type="predicted"/>
<reference evidence="1 2" key="4">
    <citation type="journal article" date="2020" name="Sci. Rep.">
        <title>beta-carboline chemical signals induce reveromycin production through a LuxR family regulator in Streptomyces sp. SN-593.</title>
        <authorList>
            <person name="Panthee S."/>
            <person name="Kito N."/>
            <person name="Hayashi T."/>
            <person name="Shimizu T."/>
            <person name="Ishikawa J."/>
            <person name="Hamamoto H."/>
            <person name="Osada H."/>
            <person name="Takahashi S."/>
        </authorList>
    </citation>
    <scope>NUCLEOTIDE SEQUENCE [LARGE SCALE GENOMIC DNA]</scope>
    <source>
        <strain evidence="1 2">SN-593</strain>
    </source>
</reference>
<dbReference type="KEGG" id="arev:RVR_10525"/>
<evidence type="ECO:0008006" key="3">
    <source>
        <dbReference type="Google" id="ProtNLM"/>
    </source>
</evidence>
<reference evidence="1 2" key="1">
    <citation type="journal article" date="2010" name="J. Bacteriol.">
        <title>Biochemical characterization of a novel indole prenyltransferase from Streptomyces sp. SN-593.</title>
        <authorList>
            <person name="Takahashi S."/>
            <person name="Takagi H."/>
            <person name="Toyoda A."/>
            <person name="Uramoto M."/>
            <person name="Nogawa T."/>
            <person name="Ueki M."/>
            <person name="Sakaki Y."/>
            <person name="Osada H."/>
        </authorList>
    </citation>
    <scope>NUCLEOTIDE SEQUENCE [LARGE SCALE GENOMIC DNA]</scope>
    <source>
        <strain evidence="1 2">SN-593</strain>
    </source>
</reference>